<dbReference type="EMBL" id="FNST01000002">
    <property type="protein sequence ID" value="SED40854.1"/>
    <property type="molecule type" value="Genomic_DNA"/>
</dbReference>
<reference evidence="3" key="1">
    <citation type="submission" date="2016-10" db="EMBL/GenBank/DDBJ databases">
        <authorList>
            <person name="Varghese N."/>
            <person name="Submissions S."/>
        </authorList>
    </citation>
    <scope>NUCLEOTIDE SEQUENCE [LARGE SCALE GENOMIC DNA]</scope>
    <source>
        <strain evidence="3">DSM 40318</strain>
    </source>
</reference>
<keyword evidence="3" id="KW-1185">Reference proteome</keyword>
<dbReference type="Proteomes" id="UP000198609">
    <property type="component" value="Unassembled WGS sequence"/>
</dbReference>
<sequence length="39" mass="3994">MGTILEQNDRTTPESGEHGASDHAYGHAGRRGATGDGSP</sequence>
<proteinExistence type="predicted"/>
<evidence type="ECO:0000313" key="2">
    <source>
        <dbReference type="EMBL" id="SED40854.1"/>
    </source>
</evidence>
<evidence type="ECO:0000313" key="3">
    <source>
        <dbReference type="Proteomes" id="UP000198609"/>
    </source>
</evidence>
<accession>A0A1H5AGE4</accession>
<protein>
    <submittedName>
        <fullName evidence="2">Uncharacterized protein</fullName>
    </submittedName>
</protein>
<feature type="compositionally biased region" description="Basic and acidic residues" evidence="1">
    <location>
        <begin position="7"/>
        <end position="25"/>
    </location>
</feature>
<evidence type="ECO:0000256" key="1">
    <source>
        <dbReference type="SAM" id="MobiDB-lite"/>
    </source>
</evidence>
<name>A0A1H5AGE4_STRMJ</name>
<feature type="region of interest" description="Disordered" evidence="1">
    <location>
        <begin position="1"/>
        <end position="39"/>
    </location>
</feature>
<organism evidence="2 3">
    <name type="scientific">Streptomyces melanosporofaciens</name>
    <dbReference type="NCBI Taxonomy" id="67327"/>
    <lineage>
        <taxon>Bacteria</taxon>
        <taxon>Bacillati</taxon>
        <taxon>Actinomycetota</taxon>
        <taxon>Actinomycetes</taxon>
        <taxon>Kitasatosporales</taxon>
        <taxon>Streptomycetaceae</taxon>
        <taxon>Streptomyces</taxon>
        <taxon>Streptomyces violaceusniger group</taxon>
    </lineage>
</organism>
<gene>
    <name evidence="2" type="ORF">SAMN04490356_8327</name>
</gene>
<dbReference type="AlphaFoldDB" id="A0A1H5AGE4"/>